<protein>
    <submittedName>
        <fullName evidence="1">Uncharacterized protein</fullName>
    </submittedName>
</protein>
<reference evidence="1 2" key="1">
    <citation type="submission" date="2019-01" db="EMBL/GenBank/DDBJ databases">
        <authorList>
            <person name="Alioto T."/>
            <person name="Alioto T."/>
        </authorList>
    </citation>
    <scope>NUCLEOTIDE SEQUENCE [LARGE SCALE GENOMIC DNA]</scope>
</reference>
<accession>A0A485PM72</accession>
<dbReference type="Proteomes" id="UP000386466">
    <property type="component" value="Unassembled WGS sequence"/>
</dbReference>
<dbReference type="AlphaFoldDB" id="A0A485PM72"/>
<keyword evidence="2" id="KW-1185">Reference proteome</keyword>
<gene>
    <name evidence="1" type="ORF">LYPA_23C000288</name>
</gene>
<proteinExistence type="predicted"/>
<name>A0A485PM72_LYNPA</name>
<evidence type="ECO:0000313" key="2">
    <source>
        <dbReference type="Proteomes" id="UP000386466"/>
    </source>
</evidence>
<dbReference type="EMBL" id="CAAGRJ010037240">
    <property type="protein sequence ID" value="VFV45323.1"/>
    <property type="molecule type" value="Genomic_DNA"/>
</dbReference>
<evidence type="ECO:0000313" key="1">
    <source>
        <dbReference type="EMBL" id="VFV45323.1"/>
    </source>
</evidence>
<sequence length="67" mass="7229">MAPGAKYCLSRFKGGRASGDGPMVPQLERWDTEAQRGQRANVEDVTANSVLSPLLLCARCSASLLFM</sequence>
<organism evidence="1 2">
    <name type="scientific">Lynx pardinus</name>
    <name type="common">Iberian lynx</name>
    <name type="synonym">Felis pardina</name>
    <dbReference type="NCBI Taxonomy" id="191816"/>
    <lineage>
        <taxon>Eukaryota</taxon>
        <taxon>Metazoa</taxon>
        <taxon>Chordata</taxon>
        <taxon>Craniata</taxon>
        <taxon>Vertebrata</taxon>
        <taxon>Euteleostomi</taxon>
        <taxon>Mammalia</taxon>
        <taxon>Eutheria</taxon>
        <taxon>Laurasiatheria</taxon>
        <taxon>Carnivora</taxon>
        <taxon>Feliformia</taxon>
        <taxon>Felidae</taxon>
        <taxon>Felinae</taxon>
        <taxon>Lynx</taxon>
    </lineage>
</organism>